<dbReference type="Gene3D" id="3.40.30.10">
    <property type="entry name" value="Glutaredoxin"/>
    <property type="match status" value="1"/>
</dbReference>
<evidence type="ECO:0000256" key="7">
    <source>
        <dbReference type="ARBA" id="ARBA00032826"/>
    </source>
</evidence>
<evidence type="ECO:0000313" key="11">
    <source>
        <dbReference type="Proteomes" id="UP000010290"/>
    </source>
</evidence>
<comment type="caution">
    <text evidence="10">The sequence shown here is derived from an EMBL/GenBank/DDBJ whole genome shotgun (WGS) entry which is preliminary data.</text>
</comment>
<keyword evidence="8" id="KW-0812">Transmembrane</keyword>
<feature type="domain" description="Thioredoxin" evidence="9">
    <location>
        <begin position="39"/>
        <end position="177"/>
    </location>
</feature>
<dbReference type="NCBIfam" id="TIGR00385">
    <property type="entry name" value="dsbE"/>
    <property type="match status" value="1"/>
</dbReference>
<evidence type="ECO:0000256" key="8">
    <source>
        <dbReference type="SAM" id="Phobius"/>
    </source>
</evidence>
<evidence type="ECO:0000256" key="4">
    <source>
        <dbReference type="ARBA" id="ARBA00022748"/>
    </source>
</evidence>
<accession>K8W630</accession>
<dbReference type="InterPro" id="IPR017937">
    <property type="entry name" value="Thioredoxin_CS"/>
</dbReference>
<evidence type="ECO:0000313" key="10">
    <source>
        <dbReference type="EMBL" id="EKT55994.1"/>
    </source>
</evidence>
<dbReference type="SUPFAM" id="SSF52833">
    <property type="entry name" value="Thioredoxin-like"/>
    <property type="match status" value="1"/>
</dbReference>
<proteinExistence type="inferred from homology"/>
<dbReference type="Pfam" id="PF08534">
    <property type="entry name" value="Redoxin"/>
    <property type="match status" value="1"/>
</dbReference>
<dbReference type="InterPro" id="IPR036249">
    <property type="entry name" value="Thioredoxin-like_sf"/>
</dbReference>
<dbReference type="PANTHER" id="PTHR42852">
    <property type="entry name" value="THIOL:DISULFIDE INTERCHANGE PROTEIN DSBE"/>
    <property type="match status" value="1"/>
</dbReference>
<dbReference type="HOGENOM" id="CLU_042529_19_1_6"/>
<keyword evidence="6" id="KW-0676">Redox-active center</keyword>
<dbReference type="InterPro" id="IPR004799">
    <property type="entry name" value="Periplasmic_diS_OxRdtase_DsbE"/>
</dbReference>
<dbReference type="GO" id="GO:0030288">
    <property type="term" value="C:outer membrane-bounded periplasmic space"/>
    <property type="evidence" value="ECO:0007669"/>
    <property type="project" value="InterPro"/>
</dbReference>
<dbReference type="GO" id="GO:0017004">
    <property type="term" value="P:cytochrome complex assembly"/>
    <property type="evidence" value="ECO:0007669"/>
    <property type="project" value="UniProtKB-KW"/>
</dbReference>
<evidence type="ECO:0000256" key="5">
    <source>
        <dbReference type="ARBA" id="ARBA00023157"/>
    </source>
</evidence>
<sequence length="185" mass="20997">MSRKVFLIPLIIFVIIVAALLWQLVRNVDGDNPRALESALIGKEVPIFRLESLEKKGEYYAADSLNQGQPILLNVWATWCPTCRAEHQYLNELASQGIRVVGLNYKDNRQKAVTWLQELGNPYALSLFDGQGMLGLDLGVYGAPETFLIDGKGIIRHRYVGALDERVWSKELKPIWEHYSKEANQ</sequence>
<keyword evidence="4" id="KW-0201">Cytochrome c-type biogenesis</keyword>
<dbReference type="InterPro" id="IPR013740">
    <property type="entry name" value="Redoxin"/>
</dbReference>
<dbReference type="InterPro" id="IPR050553">
    <property type="entry name" value="Thioredoxin_ResA/DsbE_sf"/>
</dbReference>
<evidence type="ECO:0000256" key="1">
    <source>
        <dbReference type="ARBA" id="ARBA00004383"/>
    </source>
</evidence>
<comment type="subcellular location">
    <subcellularLocation>
        <location evidence="1">Cell inner membrane</location>
        <topology evidence="1">Single-pass membrane protein</topology>
        <orientation evidence="1">Periplasmic side</orientation>
    </subcellularLocation>
</comment>
<dbReference type="RefSeq" id="WP_008916460.1">
    <property type="nucleotide sequence ID" value="NZ_CM001773.1"/>
</dbReference>
<dbReference type="Proteomes" id="UP000010290">
    <property type="component" value="Chromosome"/>
</dbReference>
<evidence type="ECO:0000256" key="2">
    <source>
        <dbReference type="ARBA" id="ARBA00007758"/>
    </source>
</evidence>
<keyword evidence="8" id="KW-0472">Membrane</keyword>
<comment type="similarity">
    <text evidence="2">Belongs to the thioredoxin family. DsbE subfamily.</text>
</comment>
<keyword evidence="5" id="KW-1015">Disulfide bond</keyword>
<dbReference type="InterPro" id="IPR013766">
    <property type="entry name" value="Thioredoxin_domain"/>
</dbReference>
<keyword evidence="8" id="KW-1133">Transmembrane helix</keyword>
<dbReference type="CDD" id="cd03010">
    <property type="entry name" value="TlpA_like_DsbE"/>
    <property type="match status" value="1"/>
</dbReference>
<organism evidence="10 11">
    <name type="scientific">Providencia sneebia DSM 19967</name>
    <dbReference type="NCBI Taxonomy" id="1141660"/>
    <lineage>
        <taxon>Bacteria</taxon>
        <taxon>Pseudomonadati</taxon>
        <taxon>Pseudomonadota</taxon>
        <taxon>Gammaproteobacteria</taxon>
        <taxon>Enterobacterales</taxon>
        <taxon>Morganellaceae</taxon>
        <taxon>Providencia</taxon>
    </lineage>
</organism>
<dbReference type="GO" id="GO:0005886">
    <property type="term" value="C:plasma membrane"/>
    <property type="evidence" value="ECO:0007669"/>
    <property type="project" value="UniProtKB-SubCell"/>
</dbReference>
<gene>
    <name evidence="10" type="ORF">OO7_13534</name>
</gene>
<dbReference type="PATRIC" id="fig|1141660.3.peg.2705"/>
<dbReference type="EMBL" id="AKKN01000010">
    <property type="protein sequence ID" value="EKT55994.1"/>
    <property type="molecule type" value="Genomic_DNA"/>
</dbReference>
<dbReference type="PROSITE" id="PS00194">
    <property type="entry name" value="THIOREDOXIN_1"/>
    <property type="match status" value="1"/>
</dbReference>
<keyword evidence="11" id="KW-1185">Reference proteome</keyword>
<dbReference type="PANTHER" id="PTHR42852:SF6">
    <property type="entry name" value="THIOL:DISULFIDE INTERCHANGE PROTEIN DSBE"/>
    <property type="match status" value="1"/>
</dbReference>
<name>K8W630_9GAMM</name>
<evidence type="ECO:0000256" key="3">
    <source>
        <dbReference type="ARBA" id="ARBA00013827"/>
    </source>
</evidence>
<evidence type="ECO:0000259" key="9">
    <source>
        <dbReference type="PROSITE" id="PS51352"/>
    </source>
</evidence>
<reference evidence="10 11" key="1">
    <citation type="journal article" date="2012" name="BMC Genomics">
        <title>Comparative genomics of bacteria in the genus Providencia isolated from wild Drosophila melanogaster.</title>
        <authorList>
            <person name="Galac M.R."/>
            <person name="Lazzaro B.P."/>
        </authorList>
    </citation>
    <scope>NUCLEOTIDE SEQUENCE [LARGE SCALE GENOMIC DNA]</scope>
    <source>
        <strain evidence="10 11">DSM 19967</strain>
    </source>
</reference>
<protein>
    <recommendedName>
        <fullName evidence="3">Thiol:disulfide interchange protein DsbE</fullName>
    </recommendedName>
    <alternativeName>
        <fullName evidence="7">Cytochrome c biogenesis protein CcmG</fullName>
    </alternativeName>
</protein>
<feature type="transmembrane region" description="Helical" evidence="8">
    <location>
        <begin position="6"/>
        <end position="25"/>
    </location>
</feature>
<evidence type="ECO:0000256" key="6">
    <source>
        <dbReference type="ARBA" id="ARBA00023284"/>
    </source>
</evidence>
<dbReference type="PROSITE" id="PS51352">
    <property type="entry name" value="THIOREDOXIN_2"/>
    <property type="match status" value="1"/>
</dbReference>
<dbReference type="AlphaFoldDB" id="K8W630"/>
<dbReference type="GO" id="GO:0015036">
    <property type="term" value="F:disulfide oxidoreductase activity"/>
    <property type="evidence" value="ECO:0007669"/>
    <property type="project" value="InterPro"/>
</dbReference>
<dbReference type="OrthoDB" id="9799347at2"/>